<dbReference type="EMBL" id="JAFIRN010000001">
    <property type="protein sequence ID" value="KAG5856399.1"/>
    <property type="molecule type" value="Genomic_DNA"/>
</dbReference>
<sequence length="127" mass="13887">MGTGIHRRLYLVWSCALITVSLTRGEKQAAGRKSRQALEREAQEGVWGPWTTWTDCSQSCGVGVSERRRQCLPPPESLRPGGHLPFCRKDSPTTLPSFQPYAPTTPPSTPTHPSLGVAKGHPSSPLR</sequence>
<name>A0A9D3MW60_ANGAN</name>
<dbReference type="Gene3D" id="2.20.100.10">
    <property type="entry name" value="Thrombospondin type-1 (TSP1) repeat"/>
    <property type="match status" value="1"/>
</dbReference>
<dbReference type="InterPro" id="IPR000884">
    <property type="entry name" value="TSP1_rpt"/>
</dbReference>
<dbReference type="PROSITE" id="PS50092">
    <property type="entry name" value="TSP1"/>
    <property type="match status" value="1"/>
</dbReference>
<accession>A0A9D3MW60</accession>
<keyword evidence="4" id="KW-1185">Reference proteome</keyword>
<proteinExistence type="predicted"/>
<organism evidence="3 4">
    <name type="scientific">Anguilla anguilla</name>
    <name type="common">European freshwater eel</name>
    <name type="synonym">Muraena anguilla</name>
    <dbReference type="NCBI Taxonomy" id="7936"/>
    <lineage>
        <taxon>Eukaryota</taxon>
        <taxon>Metazoa</taxon>
        <taxon>Chordata</taxon>
        <taxon>Craniata</taxon>
        <taxon>Vertebrata</taxon>
        <taxon>Euteleostomi</taxon>
        <taxon>Actinopterygii</taxon>
        <taxon>Neopterygii</taxon>
        <taxon>Teleostei</taxon>
        <taxon>Anguilliformes</taxon>
        <taxon>Anguillidae</taxon>
        <taxon>Anguilla</taxon>
    </lineage>
</organism>
<dbReference type="Proteomes" id="UP001044222">
    <property type="component" value="Unassembled WGS sequence"/>
</dbReference>
<dbReference type="Pfam" id="PF00090">
    <property type="entry name" value="TSP_1"/>
    <property type="match status" value="1"/>
</dbReference>
<evidence type="ECO:0000313" key="3">
    <source>
        <dbReference type="EMBL" id="KAG5856399.1"/>
    </source>
</evidence>
<gene>
    <name evidence="3" type="ORF">ANANG_G00007560</name>
</gene>
<dbReference type="AlphaFoldDB" id="A0A9D3MW60"/>
<feature type="region of interest" description="Disordered" evidence="1">
    <location>
        <begin position="71"/>
        <end position="127"/>
    </location>
</feature>
<evidence type="ECO:0000256" key="2">
    <source>
        <dbReference type="SAM" id="SignalP"/>
    </source>
</evidence>
<evidence type="ECO:0000313" key="4">
    <source>
        <dbReference type="Proteomes" id="UP001044222"/>
    </source>
</evidence>
<dbReference type="InterPro" id="IPR036383">
    <property type="entry name" value="TSP1_rpt_sf"/>
</dbReference>
<comment type="caution">
    <text evidence="3">The sequence shown here is derived from an EMBL/GenBank/DDBJ whole genome shotgun (WGS) entry which is preliminary data.</text>
</comment>
<keyword evidence="2" id="KW-0732">Signal</keyword>
<protein>
    <recommendedName>
        <fullName evidence="5">ADAMTS cysteine-rich domain-containing protein</fullName>
    </recommendedName>
</protein>
<reference evidence="3" key="1">
    <citation type="submission" date="2021-01" db="EMBL/GenBank/DDBJ databases">
        <title>A chromosome-scale assembly of European eel, Anguilla anguilla.</title>
        <authorList>
            <person name="Henkel C."/>
            <person name="Jong-Raadsen S.A."/>
            <person name="Dufour S."/>
            <person name="Weltzien F.-A."/>
            <person name="Palstra A.P."/>
            <person name="Pelster B."/>
            <person name="Spaink H.P."/>
            <person name="Van Den Thillart G.E."/>
            <person name="Jansen H."/>
            <person name="Zahm M."/>
            <person name="Klopp C."/>
            <person name="Cedric C."/>
            <person name="Louis A."/>
            <person name="Berthelot C."/>
            <person name="Parey E."/>
            <person name="Roest Crollius H."/>
            <person name="Montfort J."/>
            <person name="Robinson-Rechavi M."/>
            <person name="Bucao C."/>
            <person name="Bouchez O."/>
            <person name="Gislard M."/>
            <person name="Lluch J."/>
            <person name="Milhes M."/>
            <person name="Lampietro C."/>
            <person name="Lopez Roques C."/>
            <person name="Donnadieu C."/>
            <person name="Braasch I."/>
            <person name="Desvignes T."/>
            <person name="Postlethwait J."/>
            <person name="Bobe J."/>
            <person name="Guiguen Y."/>
            <person name="Dirks R."/>
        </authorList>
    </citation>
    <scope>NUCLEOTIDE SEQUENCE</scope>
    <source>
        <strain evidence="3">Tag_6206</strain>
        <tissue evidence="3">Liver</tissue>
    </source>
</reference>
<feature type="chain" id="PRO_5039718837" description="ADAMTS cysteine-rich domain-containing protein" evidence="2">
    <location>
        <begin position="26"/>
        <end position="127"/>
    </location>
</feature>
<dbReference type="SUPFAM" id="SSF82895">
    <property type="entry name" value="TSP-1 type 1 repeat"/>
    <property type="match status" value="1"/>
</dbReference>
<evidence type="ECO:0008006" key="5">
    <source>
        <dbReference type="Google" id="ProtNLM"/>
    </source>
</evidence>
<evidence type="ECO:0000256" key="1">
    <source>
        <dbReference type="SAM" id="MobiDB-lite"/>
    </source>
</evidence>
<dbReference type="SMART" id="SM00209">
    <property type="entry name" value="TSP1"/>
    <property type="match status" value="1"/>
</dbReference>
<feature type="signal peptide" evidence="2">
    <location>
        <begin position="1"/>
        <end position="25"/>
    </location>
</feature>